<proteinExistence type="inferred from homology"/>
<dbReference type="InterPro" id="IPR018215">
    <property type="entry name" value="ClpP_Ser_AS"/>
</dbReference>
<dbReference type="GO" id="GO:0009368">
    <property type="term" value="C:endopeptidase Clp complex"/>
    <property type="evidence" value="ECO:0007669"/>
    <property type="project" value="TreeGrafter"/>
</dbReference>
<keyword evidence="4 6" id="KW-0378">Hydrolase</keyword>
<comment type="subcellular location">
    <subcellularLocation>
        <location evidence="6">Plastid</location>
        <location evidence="6">Chloroplast stroma</location>
    </subcellularLocation>
</comment>
<dbReference type="PANTHER" id="PTHR10381:SF15">
    <property type="entry name" value="CHLOROPLASTIC ATP-DEPENDENT CLP PROTEASE PROTEOLYTIC SUBUNIT 1"/>
    <property type="match status" value="1"/>
</dbReference>
<evidence type="ECO:0000256" key="6">
    <source>
        <dbReference type="HAMAP-Rule" id="MF_00444"/>
    </source>
</evidence>
<dbReference type="PRINTS" id="PR00127">
    <property type="entry name" value="CLPPROTEASEP"/>
</dbReference>
<dbReference type="GO" id="GO:0004176">
    <property type="term" value="F:ATP-dependent peptidase activity"/>
    <property type="evidence" value="ECO:0007669"/>
    <property type="project" value="InterPro"/>
</dbReference>
<sequence length="197" mass="22115">MPVGIPKVPFLGPDDEDASWVDLYHRLFHQRLLFLGQEIKSEISNQIVGLMVYLNLVNSNEDIYLFINSPGGGVFSGIAIYDTMQMVGAEVQTVCVGLAASMASLVLVGGEITKRLAFPHARVMMHEPRLDSYDAPTGDCMQEFLEFAIMYDTMIKIYSERTGKPDWQIDEDMKRDYYMSPEQAQAYGIIDALAESL</sequence>
<dbReference type="GO" id="GO:0006515">
    <property type="term" value="P:protein quality control for misfolded or incompletely synthesized proteins"/>
    <property type="evidence" value="ECO:0007669"/>
    <property type="project" value="TreeGrafter"/>
</dbReference>
<comment type="catalytic activity">
    <reaction evidence="6 7">
        <text>Hydrolysis of proteins to small peptides in the presence of ATP and magnesium. alpha-casein is the usual test substrate. In the absence of ATP, only oligopeptides shorter than five residues are hydrolyzed (such as succinyl-Leu-Tyr-|-NHMec, and Leu-Tyr-Leu-|-Tyr-Trp, in which cleavage of the -Tyr-|-Leu- and -Tyr-|-Trp bonds also occurs).</text>
        <dbReference type="EC" id="3.4.21.92"/>
    </reaction>
</comment>
<dbReference type="Pfam" id="PF00574">
    <property type="entry name" value="CLP_protease"/>
    <property type="match status" value="1"/>
</dbReference>
<keyword evidence="5 6" id="KW-0720">Serine protease</keyword>
<name>A0A109RSD0_9FABA</name>
<evidence type="ECO:0000313" key="9">
    <source>
        <dbReference type="EMBL" id="AMC30893.1"/>
    </source>
</evidence>
<feature type="active site" evidence="6">
    <location>
        <position position="126"/>
    </location>
</feature>
<dbReference type="EC" id="3.4.21.92" evidence="6"/>
<evidence type="ECO:0000256" key="4">
    <source>
        <dbReference type="ARBA" id="ARBA00022801"/>
    </source>
</evidence>
<dbReference type="InterPro" id="IPR001907">
    <property type="entry name" value="ClpP"/>
</dbReference>
<dbReference type="InterPro" id="IPR023562">
    <property type="entry name" value="ClpP/TepA"/>
</dbReference>
<dbReference type="AlphaFoldDB" id="A0A109RSD0"/>
<evidence type="ECO:0000256" key="2">
    <source>
        <dbReference type="ARBA" id="ARBA00022640"/>
    </source>
</evidence>
<dbReference type="CDD" id="cd07017">
    <property type="entry name" value="S14_ClpP_2"/>
    <property type="match status" value="1"/>
</dbReference>
<dbReference type="InterPro" id="IPR029045">
    <property type="entry name" value="ClpP/crotonase-like_dom_sf"/>
</dbReference>
<dbReference type="GO" id="GO:0051117">
    <property type="term" value="F:ATPase binding"/>
    <property type="evidence" value="ECO:0007669"/>
    <property type="project" value="TreeGrafter"/>
</dbReference>
<comment type="function">
    <text evidence="6">Cleaves peptides in various proteins in a process that requires ATP hydrolysis. Has a chymotrypsin-like activity. Plays a major role in the degradation of misfolded proteins.</text>
</comment>
<comment type="subunit">
    <text evidence="6">Component of the chloroplastic Clp protease core complex.</text>
</comment>
<protein>
    <recommendedName>
        <fullName evidence="6 8">ATP-dependent Clp protease proteolytic subunit</fullName>
        <ecNumber evidence="6">3.4.21.92</ecNumber>
    </recommendedName>
    <alternativeName>
        <fullName evidence="6">Endopeptidase Clp</fullName>
    </alternativeName>
</protein>
<dbReference type="Gene3D" id="3.90.226.10">
    <property type="entry name" value="2-enoyl-CoA Hydratase, Chain A, domain 1"/>
    <property type="match status" value="1"/>
</dbReference>
<evidence type="ECO:0000256" key="7">
    <source>
        <dbReference type="PROSITE-ProRule" id="PRU10085"/>
    </source>
</evidence>
<accession>A0A109RSD0</accession>
<dbReference type="GO" id="GO:0009570">
    <property type="term" value="C:chloroplast stroma"/>
    <property type="evidence" value="ECO:0007669"/>
    <property type="project" value="UniProtKB-SubCell"/>
</dbReference>
<keyword evidence="2 9" id="KW-0934">Plastid</keyword>
<dbReference type="PANTHER" id="PTHR10381">
    <property type="entry name" value="ATP-DEPENDENT CLP PROTEASE PROTEOLYTIC SUBUNIT"/>
    <property type="match status" value="1"/>
</dbReference>
<feature type="active site" description="Nucleophile" evidence="6">
    <location>
        <position position="101"/>
    </location>
</feature>
<organism evidence="9">
    <name type="scientific">Vicia americana var. minor</name>
    <dbReference type="NCBI Taxonomy" id="1635303"/>
    <lineage>
        <taxon>Eukaryota</taxon>
        <taxon>Viridiplantae</taxon>
        <taxon>Streptophyta</taxon>
        <taxon>Embryophyta</taxon>
        <taxon>Tracheophyta</taxon>
        <taxon>Spermatophyta</taxon>
        <taxon>Magnoliopsida</taxon>
        <taxon>eudicotyledons</taxon>
        <taxon>Gunneridae</taxon>
        <taxon>Pentapetalae</taxon>
        <taxon>rosids</taxon>
        <taxon>fabids</taxon>
        <taxon>Fabales</taxon>
        <taxon>Fabaceae</taxon>
        <taxon>Papilionoideae</taxon>
        <taxon>50 kb inversion clade</taxon>
        <taxon>NPAAA clade</taxon>
        <taxon>Hologalegina</taxon>
        <taxon>IRL clade</taxon>
        <taxon>Fabeae</taxon>
        <taxon>Vicia</taxon>
    </lineage>
</organism>
<dbReference type="EMBL" id="KT456894">
    <property type="protein sequence ID" value="AMC30893.1"/>
    <property type="molecule type" value="Genomic_DNA"/>
</dbReference>
<gene>
    <name evidence="6" type="primary">clpP</name>
</gene>
<evidence type="ECO:0000256" key="1">
    <source>
        <dbReference type="ARBA" id="ARBA00007039"/>
    </source>
</evidence>
<keyword evidence="3 6" id="KW-0645">Protease</keyword>
<dbReference type="HAMAP" id="MF_00444">
    <property type="entry name" value="ClpP"/>
    <property type="match status" value="1"/>
</dbReference>
<feature type="active site" evidence="7">
    <location>
        <position position="101"/>
    </location>
</feature>
<evidence type="ECO:0000256" key="3">
    <source>
        <dbReference type="ARBA" id="ARBA00022670"/>
    </source>
</evidence>
<keyword evidence="9" id="KW-0150">Chloroplast</keyword>
<comment type="similarity">
    <text evidence="1 6 8">Belongs to the peptidase S14 family.</text>
</comment>
<evidence type="ECO:0000256" key="5">
    <source>
        <dbReference type="ARBA" id="ARBA00022825"/>
    </source>
</evidence>
<evidence type="ECO:0000256" key="8">
    <source>
        <dbReference type="RuleBase" id="RU003567"/>
    </source>
</evidence>
<reference evidence="9" key="1">
    <citation type="submission" date="2015-08" db="EMBL/GenBank/DDBJ databases">
        <title>Biodiversity assessment using next-generation sequencing: comparison of phylogenetic and functional diversity between Nebraska grasslands.</title>
        <authorList>
            <person name="Ahrendsen D.L."/>
            <person name="Aust S.K."/>
            <person name="Kellar P.R."/>
        </authorList>
    </citation>
    <scope>NUCLEOTIDE SEQUENCE</scope>
</reference>
<dbReference type="SUPFAM" id="SSF52096">
    <property type="entry name" value="ClpP/crotonase"/>
    <property type="match status" value="1"/>
</dbReference>
<dbReference type="GO" id="GO:0004252">
    <property type="term" value="F:serine-type endopeptidase activity"/>
    <property type="evidence" value="ECO:0007669"/>
    <property type="project" value="UniProtKB-UniRule"/>
</dbReference>
<dbReference type="PROSITE" id="PS00381">
    <property type="entry name" value="CLP_PROTEASE_SER"/>
    <property type="match status" value="1"/>
</dbReference>
<geneLocation type="chloroplast" evidence="9"/>